<sequence length="103" mass="11259">MGADPLSTADRLEALAADLRRLASGSFPAAADLSDAPVLREWGVMSRSCFALVGTVEGHPRIPDFRPAMTSEVFAIDKGKNWARTLNRYYRLEPRGSEGKQHG</sequence>
<comment type="caution">
    <text evidence="1">The sequence shown here is derived from an EMBL/GenBank/DDBJ whole genome shotgun (WGS) entry which is preliminary data.</text>
</comment>
<dbReference type="Pfam" id="PF20339">
    <property type="entry name" value="DUF6634"/>
    <property type="match status" value="1"/>
</dbReference>
<dbReference type="AlphaFoldDB" id="A0A087M178"/>
<gene>
    <name evidence="1" type="ORF">JP75_14240</name>
</gene>
<evidence type="ECO:0000313" key="2">
    <source>
        <dbReference type="Proteomes" id="UP000028981"/>
    </source>
</evidence>
<name>A0A087M178_9HYPH</name>
<proteinExistence type="predicted"/>
<accession>A0A087M178</accession>
<dbReference type="STRING" id="46914.JP75_14240"/>
<organism evidence="1 2">
    <name type="scientific">Devosia riboflavina</name>
    <dbReference type="NCBI Taxonomy" id="46914"/>
    <lineage>
        <taxon>Bacteria</taxon>
        <taxon>Pseudomonadati</taxon>
        <taxon>Pseudomonadota</taxon>
        <taxon>Alphaproteobacteria</taxon>
        <taxon>Hyphomicrobiales</taxon>
        <taxon>Devosiaceae</taxon>
        <taxon>Devosia</taxon>
    </lineage>
</organism>
<evidence type="ECO:0000313" key="1">
    <source>
        <dbReference type="EMBL" id="KFL30631.1"/>
    </source>
</evidence>
<reference evidence="1 2" key="1">
    <citation type="submission" date="2014-08" db="EMBL/GenBank/DDBJ databases">
        <authorList>
            <person name="Hassan Y.I."/>
            <person name="Lepp D."/>
            <person name="Zhou T."/>
        </authorList>
    </citation>
    <scope>NUCLEOTIDE SEQUENCE [LARGE SCALE GENOMIC DNA]</scope>
    <source>
        <strain evidence="1 2">IFO13584</strain>
    </source>
</reference>
<dbReference type="EMBL" id="JQGC01000012">
    <property type="protein sequence ID" value="KFL30631.1"/>
    <property type="molecule type" value="Genomic_DNA"/>
</dbReference>
<dbReference type="InterPro" id="IPR046574">
    <property type="entry name" value="DUF6634"/>
</dbReference>
<protein>
    <submittedName>
        <fullName evidence="1">Uncharacterized protein</fullName>
    </submittedName>
</protein>
<keyword evidence="2" id="KW-1185">Reference proteome</keyword>
<dbReference type="Proteomes" id="UP000028981">
    <property type="component" value="Unassembled WGS sequence"/>
</dbReference>